<proteinExistence type="predicted"/>
<evidence type="ECO:0000313" key="2">
    <source>
        <dbReference type="Proteomes" id="UP001237988"/>
    </source>
</evidence>
<sequence length="54" mass="6253">MIDFNIDELMLVTGIDIPVEAFGITIHQPRVREIAMLGEQNYFIALSIFRMNKK</sequence>
<dbReference type="Proteomes" id="UP001237988">
    <property type="component" value="Segment"/>
</dbReference>
<organism evidence="1 2">
    <name type="scientific">Phage Phass-1</name>
    <dbReference type="NCBI Taxonomy" id="3043662"/>
    <lineage>
        <taxon>Viruses</taxon>
        <taxon>Duplodnaviria</taxon>
        <taxon>Heunggongvirae</taxon>
        <taxon>Uroviricota</taxon>
        <taxon>Caudoviricetes</taxon>
        <taxon>Caudoviricetes code 15 clade</taxon>
    </lineage>
</organism>
<reference evidence="1" key="1">
    <citation type="submission" date="2023-04" db="EMBL/GenBank/DDBJ databases">
        <title>Bacteriophage Phass-1 Discovered in the Human Gut Virome - the Founding Member of the Proposed New Family Phassviridae.</title>
        <authorList>
            <person name="Tikunov A.Y."/>
            <person name="Morozova V.V."/>
            <person name="Chechushkov A.V."/>
            <person name="Tikunova N.V."/>
        </authorList>
    </citation>
    <scope>NUCLEOTIDE SEQUENCE</scope>
</reference>
<accession>A0AAF0M024</accession>
<dbReference type="EMBL" id="OQ749652">
    <property type="protein sequence ID" value="WIC39613.1"/>
    <property type="molecule type" value="Genomic_DNA"/>
</dbReference>
<evidence type="ECO:0000313" key="1">
    <source>
        <dbReference type="EMBL" id="WIC39613.1"/>
    </source>
</evidence>
<protein>
    <submittedName>
        <fullName evidence="1">Uncharacterized protein</fullName>
    </submittedName>
</protein>
<name>A0AAF0M024_9CAUD</name>